<reference evidence="3" key="1">
    <citation type="submission" date="2016-10" db="EMBL/GenBank/DDBJ databases">
        <authorList>
            <person name="Varghese N."/>
            <person name="Submissions S."/>
        </authorList>
    </citation>
    <scope>NUCLEOTIDE SEQUENCE [LARGE SCALE GENOMIC DNA]</scope>
    <source>
        <strain evidence="3">DSM 15719</strain>
    </source>
</reference>
<name>A0A1H9JVM3_FLAFI</name>
<protein>
    <submittedName>
        <fullName evidence="2">Uncharacterized protein</fullName>
    </submittedName>
</protein>
<dbReference type="Proteomes" id="UP000183658">
    <property type="component" value="Unassembled WGS sequence"/>
</dbReference>
<sequence length="61" mass="7157">MFYKFNLTDKLLFIAAFASLVYSEILFFNGYENQAIFIGLWVPSILCFGIYLHLIKKNKND</sequence>
<gene>
    <name evidence="2" type="ORF">SAMN05444355_10564</name>
</gene>
<feature type="transmembrane region" description="Helical" evidence="1">
    <location>
        <begin position="33"/>
        <end position="55"/>
    </location>
</feature>
<keyword evidence="3" id="KW-1185">Reference proteome</keyword>
<keyword evidence="1" id="KW-1133">Transmembrane helix</keyword>
<proteinExistence type="predicted"/>
<evidence type="ECO:0000256" key="1">
    <source>
        <dbReference type="SAM" id="Phobius"/>
    </source>
</evidence>
<dbReference type="AlphaFoldDB" id="A0A1H9JVM3"/>
<evidence type="ECO:0000313" key="3">
    <source>
        <dbReference type="Proteomes" id="UP000183658"/>
    </source>
</evidence>
<keyword evidence="1" id="KW-0812">Transmembrane</keyword>
<dbReference type="EMBL" id="FOFZ01000005">
    <property type="protein sequence ID" value="SEQ90585.1"/>
    <property type="molecule type" value="Genomic_DNA"/>
</dbReference>
<evidence type="ECO:0000313" key="2">
    <source>
        <dbReference type="EMBL" id="SEQ90585.1"/>
    </source>
</evidence>
<keyword evidence="1" id="KW-0472">Membrane</keyword>
<organism evidence="2 3">
    <name type="scientific">Flavobacterium frigoris</name>
    <dbReference type="NCBI Taxonomy" id="229204"/>
    <lineage>
        <taxon>Bacteria</taxon>
        <taxon>Pseudomonadati</taxon>
        <taxon>Bacteroidota</taxon>
        <taxon>Flavobacteriia</taxon>
        <taxon>Flavobacteriales</taxon>
        <taxon>Flavobacteriaceae</taxon>
        <taxon>Flavobacterium</taxon>
    </lineage>
</organism>
<accession>A0A1H9JVM3</accession>